<dbReference type="KEGG" id="mes:Meso_4192"/>
<dbReference type="InterPro" id="IPR036390">
    <property type="entry name" value="WH_DNA-bd_sf"/>
</dbReference>
<evidence type="ECO:0000256" key="1">
    <source>
        <dbReference type="SAM" id="MobiDB-lite"/>
    </source>
</evidence>
<evidence type="ECO:0000259" key="2">
    <source>
        <dbReference type="Pfam" id="PF03428"/>
    </source>
</evidence>
<evidence type="ECO:0000313" key="4">
    <source>
        <dbReference type="EMBL" id="ABG61176.1"/>
    </source>
</evidence>
<organism evidence="4">
    <name type="scientific">Chelativorans sp. (strain BNC1)</name>
    <dbReference type="NCBI Taxonomy" id="266779"/>
    <lineage>
        <taxon>Bacteria</taxon>
        <taxon>Pseudomonadati</taxon>
        <taxon>Pseudomonadota</taxon>
        <taxon>Alphaproteobacteria</taxon>
        <taxon>Hyphomicrobiales</taxon>
        <taxon>Phyllobacteriaceae</taxon>
        <taxon>Chelativorans</taxon>
    </lineage>
</organism>
<accession>Q11N32</accession>
<proteinExistence type="predicted"/>
<feature type="domain" description="Plasmid replication protein C C-terminal" evidence="3">
    <location>
        <begin position="298"/>
        <end position="398"/>
    </location>
</feature>
<dbReference type="SUPFAM" id="SSF46785">
    <property type="entry name" value="Winged helix' DNA-binding domain"/>
    <property type="match status" value="1"/>
</dbReference>
<geneLocation type="plasmid" evidence="4">
    <name>1</name>
</geneLocation>
<feature type="region of interest" description="Disordered" evidence="1">
    <location>
        <begin position="243"/>
        <end position="270"/>
    </location>
</feature>
<dbReference type="CDD" id="cd00090">
    <property type="entry name" value="HTH_ARSR"/>
    <property type="match status" value="1"/>
</dbReference>
<dbReference type="NCBIfam" id="NF040974">
    <property type="entry name" value="RepABC_RepC"/>
    <property type="match status" value="1"/>
</dbReference>
<feature type="domain" description="Plasmid replication protein C N-terminal" evidence="2">
    <location>
        <begin position="13"/>
        <end position="186"/>
    </location>
</feature>
<gene>
    <name evidence="4" type="ordered locus">Meso_4192</name>
</gene>
<feature type="region of interest" description="Disordered" evidence="1">
    <location>
        <begin position="411"/>
        <end position="449"/>
    </location>
</feature>
<dbReference type="Pfam" id="PF11800">
    <property type="entry name" value="RP-C_C"/>
    <property type="match status" value="1"/>
</dbReference>
<dbReference type="NCBIfam" id="NF010396">
    <property type="entry name" value="PRK13824.1"/>
    <property type="match status" value="1"/>
</dbReference>
<evidence type="ECO:0000259" key="3">
    <source>
        <dbReference type="Pfam" id="PF11800"/>
    </source>
</evidence>
<name>Q11N32_CHESB</name>
<dbReference type="Pfam" id="PF03428">
    <property type="entry name" value="RP-C"/>
    <property type="match status" value="1"/>
</dbReference>
<keyword evidence="4" id="KW-0614">Plasmid</keyword>
<dbReference type="AlphaFoldDB" id="Q11N32"/>
<dbReference type="EMBL" id="CP000389">
    <property type="protein sequence ID" value="ABG61176.1"/>
    <property type="molecule type" value="Genomic_DNA"/>
</dbReference>
<sequence length="449" mass="49451">MGTHTATTPFGRRPMTLGLISSQLTAKTVKHNATVSKWQVFRHIREAKDALGATDRALAILNALLTFHRDDDLTGEGNLVVFPSNEQLIHRANGMSPATLRRHLAVLVTCGLVIRRDSPNGKRFARKGQGGAIEQAYGFDLSPILARAEEFRELADAVAAERKAFRLVKERLTICRRDVVKMIEAGINEDVPGNWRGFQWRYETIVGRLPRTAPRQVLEAIADELEDLWADVHQTLELFVESQDSNANESHSERHIQNSNPDLNSTDESEYGLGKIDEASGSAAKTDNVHSLPKRDLPLGMVLDACPEILSFARGGPIRMWRDLVAAADVARPTMGISPSAWQDAVEVMGAEKAAITVAAILERSDQISSRGGYLRNLTERAREQKFSVWPMIMALLRVKLDARAKAMAGEGSAGNDVGEGSLAPTQKEPTPRSSNALLDNLKKRGWDR</sequence>
<reference evidence="4" key="1">
    <citation type="submission" date="2006-06" db="EMBL/GenBank/DDBJ databases">
        <title>Complete sequence of Plasmid 1 of Chelativorans sp. BNC1.</title>
        <authorList>
            <consortium name="US DOE Joint Genome Institute"/>
            <person name="Copeland A."/>
            <person name="Lucas S."/>
            <person name="Lapidus A."/>
            <person name="Barry K."/>
            <person name="Detter J.C."/>
            <person name="Glavina del Rio T."/>
            <person name="Hammon N."/>
            <person name="Israni S."/>
            <person name="Dalin E."/>
            <person name="Tice H."/>
            <person name="Pitluck S."/>
            <person name="Chertkov O."/>
            <person name="Brettin T."/>
            <person name="Bruce D."/>
            <person name="Han C."/>
            <person name="Tapia R."/>
            <person name="Gilna P."/>
            <person name="Schmutz J."/>
            <person name="Larimer F."/>
            <person name="Land M."/>
            <person name="Hauser L."/>
            <person name="Kyrpides N."/>
            <person name="Mikhailova N."/>
            <person name="Richardson P."/>
        </authorList>
    </citation>
    <scope>NUCLEOTIDE SEQUENCE</scope>
    <source>
        <strain evidence="4">BNC1</strain>
        <plasmid evidence="4">1</plasmid>
    </source>
</reference>
<dbReference type="OrthoDB" id="7488837at2"/>
<protein>
    <submittedName>
        <fullName evidence="4">Replication protein C</fullName>
    </submittedName>
</protein>
<dbReference type="HOGENOM" id="CLU_051007_1_0_5"/>
<dbReference type="GO" id="GO:0006355">
    <property type="term" value="P:regulation of DNA-templated transcription"/>
    <property type="evidence" value="ECO:0007669"/>
    <property type="project" value="UniProtKB-ARBA"/>
</dbReference>
<dbReference type="InterPro" id="IPR021760">
    <property type="entry name" value="RepC_C"/>
</dbReference>
<feature type="compositionally biased region" description="Polar residues" evidence="1">
    <location>
        <begin position="424"/>
        <end position="438"/>
    </location>
</feature>
<dbReference type="InterPro" id="IPR005090">
    <property type="entry name" value="RepC_N"/>
</dbReference>
<dbReference type="InterPro" id="IPR011991">
    <property type="entry name" value="ArsR-like_HTH"/>
</dbReference>
<dbReference type="InterPro" id="IPR047611">
    <property type="entry name" value="RepABC_RepC"/>
</dbReference>